<evidence type="ECO:0000313" key="2">
    <source>
        <dbReference type="Proteomes" id="UP000268016"/>
    </source>
</evidence>
<gene>
    <name evidence="1" type="ORF">EAT49_08175</name>
</gene>
<organism evidence="1 2">
    <name type="scientific">Histidinibacterium lentulum</name>
    <dbReference type="NCBI Taxonomy" id="2480588"/>
    <lineage>
        <taxon>Bacteria</taxon>
        <taxon>Pseudomonadati</taxon>
        <taxon>Pseudomonadota</taxon>
        <taxon>Alphaproteobacteria</taxon>
        <taxon>Rhodobacterales</taxon>
        <taxon>Paracoccaceae</taxon>
        <taxon>Histidinibacterium</taxon>
    </lineage>
</organism>
<reference evidence="1 2" key="1">
    <citation type="submission" date="2018-10" db="EMBL/GenBank/DDBJ databases">
        <title>Histidinibacterium lentulum gen. nov., sp. nov., a marine bacterium from the culture broth of Picochlorum sp. 122.</title>
        <authorList>
            <person name="Wang G."/>
        </authorList>
    </citation>
    <scope>NUCLEOTIDE SEQUENCE [LARGE SCALE GENOMIC DNA]</scope>
    <source>
        <strain evidence="1 2">B17</strain>
    </source>
</reference>
<comment type="caution">
    <text evidence="1">The sequence shown here is derived from an EMBL/GenBank/DDBJ whole genome shotgun (WGS) entry which is preliminary data.</text>
</comment>
<dbReference type="InterPro" id="IPR023157">
    <property type="entry name" value="AGR-C-984p-like_sf"/>
</dbReference>
<dbReference type="AlphaFoldDB" id="A0A3N2R732"/>
<evidence type="ECO:0000313" key="1">
    <source>
        <dbReference type="EMBL" id="ROU03254.1"/>
    </source>
</evidence>
<name>A0A3N2R732_9RHOB</name>
<protein>
    <submittedName>
        <fullName evidence="1">DUF1217 domain-containing protein</fullName>
    </submittedName>
</protein>
<dbReference type="Proteomes" id="UP000268016">
    <property type="component" value="Unassembled WGS sequence"/>
</dbReference>
<dbReference type="OrthoDB" id="7824597at2"/>
<keyword evidence="2" id="KW-1185">Reference proteome</keyword>
<dbReference type="SUPFAM" id="SSF158837">
    <property type="entry name" value="AGR C 984p-like"/>
    <property type="match status" value="1"/>
</dbReference>
<dbReference type="EMBL" id="RDRB01000003">
    <property type="protein sequence ID" value="ROU03254.1"/>
    <property type="molecule type" value="Genomic_DNA"/>
</dbReference>
<proteinExistence type="predicted"/>
<dbReference type="Pfam" id="PF06748">
    <property type="entry name" value="DUF1217"/>
    <property type="match status" value="1"/>
</dbReference>
<dbReference type="InterPro" id="IPR010626">
    <property type="entry name" value="DUF1217"/>
</dbReference>
<dbReference type="Gene3D" id="1.10.3700.10">
    <property type="entry name" value="AGR C 984p-like"/>
    <property type="match status" value="1"/>
</dbReference>
<sequence length="268" mass="29189">MTFRPVVPLGGYAGWRFLDRTLDTQKSAFAESAPVARLTDHVRTALGRISSVDDFMADRRLLEVALGAFGLEADVGNRAFIRKILAEGTLSGSAFARRLGDTRYEVFSRAMGFGDLGGAGRTQFSGFADTLISRYESRAFARAVGEQNNDLRLALNLDSGLADLLASTEGTRARWFALMGDPPLRRVFETALGFGPGFGRIDLDQQLDQFRQRARSVLGTDDPADFAAPDIRERVVRLFMVRSESLASQSASPNATALILLQGAARFG</sequence>
<dbReference type="RefSeq" id="WP_123641802.1">
    <property type="nucleotide sequence ID" value="NZ_ML119083.1"/>
</dbReference>
<accession>A0A3N2R732</accession>